<dbReference type="InterPro" id="IPR011707">
    <property type="entry name" value="Cu-oxidase-like_N"/>
</dbReference>
<keyword evidence="9" id="KW-1185">Reference proteome</keyword>
<dbReference type="InterPro" id="IPR011706">
    <property type="entry name" value="Cu-oxidase_C"/>
</dbReference>
<dbReference type="Proteomes" id="UP000624325">
    <property type="component" value="Unassembled WGS sequence"/>
</dbReference>
<name>A0ABQ4C6B2_9ACTN</name>
<evidence type="ECO:0000256" key="1">
    <source>
        <dbReference type="ARBA" id="ARBA00022723"/>
    </source>
</evidence>
<dbReference type="Pfam" id="PF07732">
    <property type="entry name" value="Cu-oxidase_3"/>
    <property type="match status" value="1"/>
</dbReference>
<organism evidence="8 9">
    <name type="scientific">Asanoa iriomotensis</name>
    <dbReference type="NCBI Taxonomy" id="234613"/>
    <lineage>
        <taxon>Bacteria</taxon>
        <taxon>Bacillati</taxon>
        <taxon>Actinomycetota</taxon>
        <taxon>Actinomycetes</taxon>
        <taxon>Micromonosporales</taxon>
        <taxon>Micromonosporaceae</taxon>
        <taxon>Asanoa</taxon>
    </lineage>
</organism>
<protein>
    <recommendedName>
        <fullName evidence="10">FtsP/CotA-like multicopper oxidase with cupredoxin domain</fullName>
    </recommendedName>
</protein>
<reference evidence="8 9" key="1">
    <citation type="submission" date="2021-01" db="EMBL/GenBank/DDBJ databases">
        <title>Whole genome shotgun sequence of Asanoa iriomotensis NBRC 100142.</title>
        <authorList>
            <person name="Komaki H."/>
            <person name="Tamura T."/>
        </authorList>
    </citation>
    <scope>NUCLEOTIDE SEQUENCE [LARGE SCALE GENOMIC DNA]</scope>
    <source>
        <strain evidence="8 9">NBRC 100142</strain>
    </source>
</reference>
<accession>A0ABQ4C6B2</accession>
<evidence type="ECO:0000256" key="4">
    <source>
        <dbReference type="SAM" id="MobiDB-lite"/>
    </source>
</evidence>
<keyword evidence="3" id="KW-0186">Copper</keyword>
<dbReference type="EMBL" id="BONC01000031">
    <property type="protein sequence ID" value="GIF58310.1"/>
    <property type="molecule type" value="Genomic_DNA"/>
</dbReference>
<gene>
    <name evidence="8" type="ORF">Air01nite_44050</name>
</gene>
<keyword evidence="2" id="KW-0560">Oxidoreductase</keyword>
<evidence type="ECO:0000313" key="9">
    <source>
        <dbReference type="Proteomes" id="UP000624325"/>
    </source>
</evidence>
<dbReference type="PANTHER" id="PTHR11709:SF394">
    <property type="entry name" value="FI03373P-RELATED"/>
    <property type="match status" value="1"/>
</dbReference>
<dbReference type="PANTHER" id="PTHR11709">
    <property type="entry name" value="MULTI-COPPER OXIDASE"/>
    <property type="match status" value="1"/>
</dbReference>
<feature type="compositionally biased region" description="Low complexity" evidence="4">
    <location>
        <begin position="26"/>
        <end position="38"/>
    </location>
</feature>
<keyword evidence="5" id="KW-1133">Transmembrane helix</keyword>
<keyword evidence="1" id="KW-0479">Metal-binding</keyword>
<dbReference type="InterPro" id="IPR002355">
    <property type="entry name" value="Cu_oxidase_Cu_BS"/>
</dbReference>
<keyword evidence="5" id="KW-0472">Membrane</keyword>
<dbReference type="CDD" id="cd04202">
    <property type="entry name" value="CuRO_D2_2dMcoN_like"/>
    <property type="match status" value="1"/>
</dbReference>
<dbReference type="Gene3D" id="2.60.40.420">
    <property type="entry name" value="Cupredoxins - blue copper proteins"/>
    <property type="match status" value="3"/>
</dbReference>
<dbReference type="InterPro" id="IPR008972">
    <property type="entry name" value="Cupredoxin"/>
</dbReference>
<dbReference type="Pfam" id="PF07731">
    <property type="entry name" value="Cu-oxidase_2"/>
    <property type="match status" value="1"/>
</dbReference>
<evidence type="ECO:0000259" key="6">
    <source>
        <dbReference type="Pfam" id="PF07731"/>
    </source>
</evidence>
<keyword evidence="5" id="KW-0812">Transmembrane</keyword>
<dbReference type="PROSITE" id="PS00080">
    <property type="entry name" value="MULTICOPPER_OXIDASE2"/>
    <property type="match status" value="1"/>
</dbReference>
<feature type="domain" description="Plastocyanin-like" evidence="6">
    <location>
        <begin position="409"/>
        <end position="511"/>
    </location>
</feature>
<dbReference type="SUPFAM" id="SSF49503">
    <property type="entry name" value="Cupredoxins"/>
    <property type="match status" value="3"/>
</dbReference>
<feature type="domain" description="Plastocyanin-like" evidence="7">
    <location>
        <begin position="125"/>
        <end position="238"/>
    </location>
</feature>
<feature type="transmembrane region" description="Helical" evidence="5">
    <location>
        <begin position="47"/>
        <end position="68"/>
    </location>
</feature>
<evidence type="ECO:0000259" key="7">
    <source>
        <dbReference type="Pfam" id="PF07732"/>
    </source>
</evidence>
<evidence type="ECO:0000256" key="5">
    <source>
        <dbReference type="SAM" id="Phobius"/>
    </source>
</evidence>
<evidence type="ECO:0008006" key="10">
    <source>
        <dbReference type="Google" id="ProtNLM"/>
    </source>
</evidence>
<sequence>MTGTDDPAERSSSPAGADKAALDTVGAPPSGGAEAAGPARPRWVSQVLRWGAIGLSLVLVGTLGYLWYDSRLPSSYSVMSMGYADYGGGFVPAGGHQHAGGVSVATLTGPASGTPAVSMSLTARAGTVTLASGEKVSGYTLNGSSPGPEIRATVGDLVQVDLVNESVPDGVALHWHGVRVPNAEDGVAGVTQDAVPIGGRHTYRFQVLDAGTYWYHSHQVSHEQVKGGLFGALVVLPPGSSSGPDVVAQVHTYDGRRTVQGATGERRIVAAAGVATRVRVVNTDNGPLRVSVAGAPYRVLAVDGHDLHSPGPVVDQGLSIAAGGRADLEVTPPAGGGGAVRVDLGAGSSLVLGPSGAAVPAAATPASLLDLLSYGTPGPVPLDTSRFDRDFSLTIDRWPGFVDGRPGLFWTMNGHLYPDVPMFMVREGDMVRMTIKNDSGEVHPMHLHGHTALVLSRDGVAASGSPWWTDSLDVDEGETYVIAFRADNPGIWMDHCHNLPHAADGMVAHLAYEGYTTPYVIGGNADNEPE</sequence>
<dbReference type="RefSeq" id="WP_203704735.1">
    <property type="nucleotide sequence ID" value="NZ_BAAALU010000009.1"/>
</dbReference>
<evidence type="ECO:0000313" key="8">
    <source>
        <dbReference type="EMBL" id="GIF58310.1"/>
    </source>
</evidence>
<feature type="region of interest" description="Disordered" evidence="4">
    <location>
        <begin position="1"/>
        <end position="38"/>
    </location>
</feature>
<evidence type="ECO:0000256" key="3">
    <source>
        <dbReference type="ARBA" id="ARBA00023008"/>
    </source>
</evidence>
<dbReference type="InterPro" id="IPR045087">
    <property type="entry name" value="Cu-oxidase_fam"/>
</dbReference>
<comment type="caution">
    <text evidence="8">The sequence shown here is derived from an EMBL/GenBank/DDBJ whole genome shotgun (WGS) entry which is preliminary data.</text>
</comment>
<evidence type="ECO:0000256" key="2">
    <source>
        <dbReference type="ARBA" id="ARBA00023002"/>
    </source>
</evidence>
<proteinExistence type="predicted"/>